<evidence type="ECO:0000256" key="4">
    <source>
        <dbReference type="SAM" id="MobiDB-lite"/>
    </source>
</evidence>
<dbReference type="CDD" id="cd17535">
    <property type="entry name" value="REC_NarL-like"/>
    <property type="match status" value="1"/>
</dbReference>
<dbReference type="InterPro" id="IPR000792">
    <property type="entry name" value="Tscrpt_reg_LuxR_C"/>
</dbReference>
<feature type="region of interest" description="Disordered" evidence="4">
    <location>
        <begin position="1"/>
        <end position="31"/>
    </location>
</feature>
<reference evidence="7 8" key="1">
    <citation type="submission" date="2021-01" db="EMBL/GenBank/DDBJ databases">
        <title>Whole genome shotgun sequence of Asanoa iriomotensis NBRC 100142.</title>
        <authorList>
            <person name="Komaki H."/>
            <person name="Tamura T."/>
        </authorList>
    </citation>
    <scope>NUCLEOTIDE SEQUENCE [LARGE SCALE GENOMIC DNA]</scope>
    <source>
        <strain evidence="7 8">NBRC 100142</strain>
    </source>
</reference>
<dbReference type="RefSeq" id="WP_203702199.1">
    <property type="nucleotide sequence ID" value="NZ_BONC01000014.1"/>
</dbReference>
<dbReference type="Gene3D" id="3.40.50.2300">
    <property type="match status" value="1"/>
</dbReference>
<comment type="caution">
    <text evidence="7">The sequence shown here is derived from an EMBL/GenBank/DDBJ whole genome shotgun (WGS) entry which is preliminary data.</text>
</comment>
<gene>
    <name evidence="7" type="ORF">Air01nite_25130</name>
</gene>
<protein>
    <submittedName>
        <fullName evidence="7">DNA-binding response regulator</fullName>
    </submittedName>
</protein>
<dbReference type="SUPFAM" id="SSF46894">
    <property type="entry name" value="C-terminal effector domain of the bipartite response regulators"/>
    <property type="match status" value="1"/>
</dbReference>
<keyword evidence="8" id="KW-1185">Reference proteome</keyword>
<dbReference type="PROSITE" id="PS50043">
    <property type="entry name" value="HTH_LUXR_2"/>
    <property type="match status" value="1"/>
</dbReference>
<feature type="domain" description="HTH luxR-type" evidence="5">
    <location>
        <begin position="175"/>
        <end position="240"/>
    </location>
</feature>
<dbReference type="Pfam" id="PF00072">
    <property type="entry name" value="Response_reg"/>
    <property type="match status" value="1"/>
</dbReference>
<dbReference type="EMBL" id="BONC01000014">
    <property type="protein sequence ID" value="GIF56418.1"/>
    <property type="molecule type" value="Genomic_DNA"/>
</dbReference>
<dbReference type="Proteomes" id="UP000624325">
    <property type="component" value="Unassembled WGS sequence"/>
</dbReference>
<evidence type="ECO:0000256" key="2">
    <source>
        <dbReference type="ARBA" id="ARBA00023125"/>
    </source>
</evidence>
<dbReference type="Pfam" id="PF00196">
    <property type="entry name" value="GerE"/>
    <property type="match status" value="1"/>
</dbReference>
<keyword evidence="2 7" id="KW-0238">DNA-binding</keyword>
<evidence type="ECO:0000259" key="6">
    <source>
        <dbReference type="PROSITE" id="PS50110"/>
    </source>
</evidence>
<dbReference type="SMART" id="SM00448">
    <property type="entry name" value="REC"/>
    <property type="match status" value="1"/>
</dbReference>
<dbReference type="InterPro" id="IPR051015">
    <property type="entry name" value="EvgA-like"/>
</dbReference>
<dbReference type="PRINTS" id="PR00038">
    <property type="entry name" value="HTHLUXR"/>
</dbReference>
<dbReference type="GO" id="GO:0003677">
    <property type="term" value="F:DNA binding"/>
    <property type="evidence" value="ECO:0007669"/>
    <property type="project" value="UniProtKB-KW"/>
</dbReference>
<feature type="modified residue" description="4-aspartylphosphate" evidence="3">
    <location>
        <position position="91"/>
    </location>
</feature>
<dbReference type="InterPro" id="IPR016032">
    <property type="entry name" value="Sig_transdc_resp-reg_C-effctor"/>
</dbReference>
<dbReference type="PANTHER" id="PTHR45566">
    <property type="entry name" value="HTH-TYPE TRANSCRIPTIONAL REGULATOR YHJB-RELATED"/>
    <property type="match status" value="1"/>
</dbReference>
<evidence type="ECO:0000259" key="5">
    <source>
        <dbReference type="PROSITE" id="PS50043"/>
    </source>
</evidence>
<proteinExistence type="predicted"/>
<dbReference type="InterPro" id="IPR011006">
    <property type="entry name" value="CheY-like_superfamily"/>
</dbReference>
<evidence type="ECO:0000313" key="8">
    <source>
        <dbReference type="Proteomes" id="UP000624325"/>
    </source>
</evidence>
<evidence type="ECO:0000256" key="3">
    <source>
        <dbReference type="PROSITE-ProRule" id="PRU00169"/>
    </source>
</evidence>
<keyword evidence="1 3" id="KW-0597">Phosphoprotein</keyword>
<dbReference type="InterPro" id="IPR058245">
    <property type="entry name" value="NreC/VraR/RcsB-like_REC"/>
</dbReference>
<dbReference type="SMART" id="SM00421">
    <property type="entry name" value="HTH_LUXR"/>
    <property type="match status" value="1"/>
</dbReference>
<feature type="domain" description="Response regulatory" evidence="6">
    <location>
        <begin position="40"/>
        <end position="156"/>
    </location>
</feature>
<dbReference type="PANTHER" id="PTHR45566:SF2">
    <property type="entry name" value="NARL SUBFAMILY"/>
    <property type="match status" value="1"/>
</dbReference>
<feature type="compositionally biased region" description="Basic and acidic residues" evidence="4">
    <location>
        <begin position="14"/>
        <end position="31"/>
    </location>
</feature>
<name>A0ABQ4C0X0_9ACTN</name>
<evidence type="ECO:0000256" key="1">
    <source>
        <dbReference type="ARBA" id="ARBA00022553"/>
    </source>
</evidence>
<dbReference type="PROSITE" id="PS50110">
    <property type="entry name" value="RESPONSE_REGULATORY"/>
    <property type="match status" value="1"/>
</dbReference>
<sequence length="263" mass="28370">MMRGDAMAMGETPGHARADGHRGSGPADKRAVPAHDVAKTVVLVDGYALVRKGMRAVLEAQASLRVVGEAGDSDSAISEVALQQPDVVLFDIDMWQDRVTPTVRKIREMSPKSRIVVLTTNDNPHLLGVLVLIGIRAYLVKSVGWSLLISAIHETCVQNDNILLLLSQQSFPRIASRNENLLSPRELEVLELVSFALSNVQIASHLRVSEATIKRHLRNIFVKLGAVSRIDAVNKAAAAFLIASPSGQPNSMAGAVPERGKPN</sequence>
<dbReference type="SUPFAM" id="SSF52172">
    <property type="entry name" value="CheY-like"/>
    <property type="match status" value="1"/>
</dbReference>
<accession>A0ABQ4C0X0</accession>
<evidence type="ECO:0000313" key="7">
    <source>
        <dbReference type="EMBL" id="GIF56418.1"/>
    </source>
</evidence>
<organism evidence="7 8">
    <name type="scientific">Asanoa iriomotensis</name>
    <dbReference type="NCBI Taxonomy" id="234613"/>
    <lineage>
        <taxon>Bacteria</taxon>
        <taxon>Bacillati</taxon>
        <taxon>Actinomycetota</taxon>
        <taxon>Actinomycetes</taxon>
        <taxon>Micromonosporales</taxon>
        <taxon>Micromonosporaceae</taxon>
        <taxon>Asanoa</taxon>
    </lineage>
</organism>
<dbReference type="InterPro" id="IPR001789">
    <property type="entry name" value="Sig_transdc_resp-reg_receiver"/>
</dbReference>
<dbReference type="CDD" id="cd06170">
    <property type="entry name" value="LuxR_C_like"/>
    <property type="match status" value="1"/>
</dbReference>